<protein>
    <submittedName>
        <fullName evidence="1">Uncharacterized protein</fullName>
    </submittedName>
</protein>
<organism evidence="1 2">
    <name type="scientific">Streptomyces flavofungini</name>
    <dbReference type="NCBI Taxonomy" id="68200"/>
    <lineage>
        <taxon>Bacteria</taxon>
        <taxon>Bacillati</taxon>
        <taxon>Actinomycetota</taxon>
        <taxon>Actinomycetes</taxon>
        <taxon>Kitasatosporales</taxon>
        <taxon>Streptomycetaceae</taxon>
        <taxon>Streptomyces</taxon>
    </lineage>
</organism>
<evidence type="ECO:0000313" key="1">
    <source>
        <dbReference type="EMBL" id="MBJ3812305.1"/>
    </source>
</evidence>
<proteinExistence type="predicted"/>
<comment type="caution">
    <text evidence="1">The sequence shown here is derived from an EMBL/GenBank/DDBJ whole genome shotgun (WGS) entry which is preliminary data.</text>
</comment>
<accession>A0ABS0XGF3</accession>
<keyword evidence="2" id="KW-1185">Reference proteome</keyword>
<dbReference type="RefSeq" id="WP_190120367.1">
    <property type="nucleotide sequence ID" value="NZ_BMVR01000023.1"/>
</dbReference>
<evidence type="ECO:0000313" key="2">
    <source>
        <dbReference type="Proteomes" id="UP000634780"/>
    </source>
</evidence>
<name>A0ABS0XGF3_9ACTN</name>
<dbReference type="EMBL" id="JAEKOZ010000036">
    <property type="protein sequence ID" value="MBJ3812305.1"/>
    <property type="molecule type" value="Genomic_DNA"/>
</dbReference>
<gene>
    <name evidence="1" type="ORF">JGB26_35365</name>
</gene>
<dbReference type="Proteomes" id="UP000634780">
    <property type="component" value="Unassembled WGS sequence"/>
</dbReference>
<sequence length="198" mass="21612">MQQELTPQEQLDALADSVARKLGTHCRTDHLPCSGGDLRRLIVDDNGRGLRLWMPDPRRPERLAICALLPEGSGRAAPTISITARSAVHVAREIKRRLYPLHDAAMAEVAERAAQARREESDRRTVADAVAAMLPHARTTEDDGQFTAITWGDISHLVLNALVGPSGDWVRLELGCRPETAIAVLGAYSRDVEDPDAG</sequence>
<reference evidence="1 2" key="1">
    <citation type="submission" date="2020-12" db="EMBL/GenBank/DDBJ databases">
        <title>Streptomyces typhae sp. nov., a novel endophytic actinomycete isolated from the root of cattail pollen (Typha angustifolia L.).</title>
        <authorList>
            <person name="Peng C."/>
            <person name="Liu C."/>
        </authorList>
    </citation>
    <scope>NUCLEOTIDE SEQUENCE [LARGE SCALE GENOMIC DNA]</scope>
    <source>
        <strain evidence="1 2">JCM 4753</strain>
    </source>
</reference>